<comment type="caution">
    <text evidence="3">The sequence shown here is derived from an EMBL/GenBank/DDBJ whole genome shotgun (WGS) entry which is preliminary data.</text>
</comment>
<gene>
    <name evidence="3" type="ORF">GCM10008985_31320</name>
</gene>
<proteinExistence type="predicted"/>
<evidence type="ECO:0000259" key="2">
    <source>
        <dbReference type="Pfam" id="PF20068"/>
    </source>
</evidence>
<evidence type="ECO:0000313" key="4">
    <source>
        <dbReference type="Proteomes" id="UP001500962"/>
    </source>
</evidence>
<dbReference type="Proteomes" id="UP001500962">
    <property type="component" value="Unassembled WGS sequence"/>
</dbReference>
<feature type="region of interest" description="Disordered" evidence="1">
    <location>
        <begin position="25"/>
        <end position="45"/>
    </location>
</feature>
<reference evidence="3" key="1">
    <citation type="journal article" date="2014" name="Int. J. Syst. Evol. Microbiol.">
        <title>Complete genome sequence of Corynebacterium casei LMG S-19264T (=DSM 44701T), isolated from a smear-ripened cheese.</title>
        <authorList>
            <consortium name="US DOE Joint Genome Institute (JGI-PGF)"/>
            <person name="Walter F."/>
            <person name="Albersmeier A."/>
            <person name="Kalinowski J."/>
            <person name="Ruckert C."/>
        </authorList>
    </citation>
    <scope>NUCLEOTIDE SEQUENCE</scope>
    <source>
        <strain evidence="3">JCM 12289</strain>
    </source>
</reference>
<organism evidence="3 4">
    <name type="scientific">Halococcus dombrowskii</name>
    <dbReference type="NCBI Taxonomy" id="179637"/>
    <lineage>
        <taxon>Archaea</taxon>
        <taxon>Methanobacteriati</taxon>
        <taxon>Methanobacteriota</taxon>
        <taxon>Stenosarchaea group</taxon>
        <taxon>Halobacteria</taxon>
        <taxon>Halobacteriales</taxon>
        <taxon>Halococcaceae</taxon>
        <taxon>Halococcus</taxon>
    </lineage>
</organism>
<protein>
    <recommendedName>
        <fullName evidence="2">Amphi-Trp domain-containing protein</fullName>
    </recommendedName>
</protein>
<dbReference type="InterPro" id="IPR027598">
    <property type="entry name" value="Amphi-Trp_dom"/>
</dbReference>
<dbReference type="EMBL" id="BAAADN010000055">
    <property type="protein sequence ID" value="GAA0472262.1"/>
    <property type="molecule type" value="Genomic_DNA"/>
</dbReference>
<dbReference type="NCBIfam" id="TIGR04354">
    <property type="entry name" value="amphi-Trp"/>
    <property type="match status" value="1"/>
</dbReference>
<feature type="domain" description="Amphi-Trp" evidence="2">
    <location>
        <begin position="41"/>
        <end position="123"/>
    </location>
</feature>
<accession>A0AAV3SKQ4</accession>
<feature type="compositionally biased region" description="Basic and acidic residues" evidence="1">
    <location>
        <begin position="35"/>
        <end position="45"/>
    </location>
</feature>
<dbReference type="Pfam" id="PF20068">
    <property type="entry name" value="Amphi-Trp"/>
    <property type="match status" value="1"/>
</dbReference>
<dbReference type="AlphaFoldDB" id="A0AAV3SKQ4"/>
<name>A0AAV3SKQ4_HALDO</name>
<evidence type="ECO:0000313" key="3">
    <source>
        <dbReference type="EMBL" id="GAA0472262.1"/>
    </source>
</evidence>
<sequence length="124" mass="13991">MSERDADGTVEQGPFREYAIRASMARLPSESDDPETVRGESFEEQVRADREATATFLHELADQLEAGTDLTMAGDDWEIPFTYEEPIEIEYEVEPAGDGSLEAELEIEFTGFQEDGDENELHIR</sequence>
<evidence type="ECO:0000256" key="1">
    <source>
        <dbReference type="SAM" id="MobiDB-lite"/>
    </source>
</evidence>
<reference evidence="3" key="2">
    <citation type="submission" date="2023-12" db="EMBL/GenBank/DDBJ databases">
        <authorList>
            <person name="Sun Q."/>
            <person name="Inoue M."/>
        </authorList>
    </citation>
    <scope>NUCLEOTIDE SEQUENCE</scope>
    <source>
        <strain evidence="3">JCM 12289</strain>
    </source>
</reference>